<evidence type="ECO:0000256" key="7">
    <source>
        <dbReference type="SAM" id="SignalP"/>
    </source>
</evidence>
<dbReference type="Proteomes" id="UP001263852">
    <property type="component" value="Unassembled WGS sequence"/>
</dbReference>
<dbReference type="Pfam" id="PF17802">
    <property type="entry name" value="SpaA"/>
    <property type="match status" value="2"/>
</dbReference>
<proteinExistence type="inferred from homology"/>
<dbReference type="RefSeq" id="WP_313819547.1">
    <property type="nucleotide sequence ID" value="NZ_JAGWDT010000002.1"/>
</dbReference>
<evidence type="ECO:0000256" key="4">
    <source>
        <dbReference type="ARBA" id="ARBA00022525"/>
    </source>
</evidence>
<evidence type="ECO:0000256" key="2">
    <source>
        <dbReference type="ARBA" id="ARBA00007257"/>
    </source>
</evidence>
<keyword evidence="6" id="KW-0572">Peptidoglycan-anchor</keyword>
<feature type="domain" description="SpaA-like prealbumin fold" evidence="8">
    <location>
        <begin position="294"/>
        <end position="379"/>
    </location>
</feature>
<evidence type="ECO:0000256" key="3">
    <source>
        <dbReference type="ARBA" id="ARBA00022512"/>
    </source>
</evidence>
<evidence type="ECO:0000256" key="6">
    <source>
        <dbReference type="ARBA" id="ARBA00023088"/>
    </source>
</evidence>
<dbReference type="GO" id="GO:0007155">
    <property type="term" value="P:cell adhesion"/>
    <property type="evidence" value="ECO:0007669"/>
    <property type="project" value="InterPro"/>
</dbReference>
<dbReference type="InterPro" id="IPR011252">
    <property type="entry name" value="Fibrogen-bd_dom1"/>
</dbReference>
<evidence type="ECO:0000259" key="9">
    <source>
        <dbReference type="Pfam" id="PF17961"/>
    </source>
</evidence>
<feature type="domain" description="SpaA-like prealbumin fold" evidence="8">
    <location>
        <begin position="392"/>
        <end position="467"/>
    </location>
</feature>
<protein>
    <submittedName>
        <fullName evidence="10">SpaA isopeptide-forming pilin-related protein</fullName>
    </submittedName>
</protein>
<reference evidence="10" key="1">
    <citation type="submission" date="2023-08" db="EMBL/GenBank/DDBJ databases">
        <authorList>
            <person name="Page C.A."/>
            <person name="Perez-Diaz I.M."/>
        </authorList>
    </citation>
    <scope>NUCLEOTIDE SEQUENCE</scope>
    <source>
        <strain evidence="10">1.8.9</strain>
    </source>
</reference>
<dbReference type="InterPro" id="IPR008966">
    <property type="entry name" value="Adhesion_dom_sf"/>
</dbReference>
<dbReference type="PANTHER" id="PTHR36108">
    <property type="entry name" value="COLOSSIN-B-RELATED"/>
    <property type="match status" value="1"/>
</dbReference>
<feature type="domain" description="SDR-like Ig" evidence="9">
    <location>
        <begin position="60"/>
        <end position="147"/>
    </location>
</feature>
<sequence>MRKKRIGFLLSVLMAILTLFVLGSTAHAKEISVSGLDANSAQVYDKNGQLMPPSSLLNTTTSYQVTYNWQIPDSEVLNAGDTVTVGIPANVKVQNNVSFPVVDADGATIGTFTYKAGDPTGTITFNDRISGLQNRHGTLTINANGNSTISGDERSIAKSGSIFTSDEAGSPTTLFWHITVQPGNNPTIVITDTLGPNQTFLPDTVQAYLVNVVNGMEVPGRTVTPTVAVDGNIITFSFTNVTSKLVLNYRTKPENVDSAAGNVWHNTASLNGLDVATDADIVFGGNGSAQQDYSVRLTKHDADTQAVLASATYDLQDSTGKVLQSGLTTDANGQLIVEKLAAGNYQFVETKAPEGYELNIKPLTFTLGTPKTLISIEVSQDDQKMPVVPATGDVTLTKTDATTKKVLAGAVYELRDANGKVLQSNLKTDAAGQLAVTGLTAGDYQFVETAAPTGYELNATPLPFTIKAG</sequence>
<organism evidence="10 11">
    <name type="scientific">Lactiplantibacillus pentosus</name>
    <name type="common">Lactobacillus pentosus</name>
    <dbReference type="NCBI Taxonomy" id="1589"/>
    <lineage>
        <taxon>Bacteria</taxon>
        <taxon>Bacillati</taxon>
        <taxon>Bacillota</taxon>
        <taxon>Bacilli</taxon>
        <taxon>Lactobacillales</taxon>
        <taxon>Lactobacillaceae</taxon>
        <taxon>Lactiplantibacillus</taxon>
    </lineage>
</organism>
<evidence type="ECO:0000313" key="10">
    <source>
        <dbReference type="EMBL" id="MDT7038339.1"/>
    </source>
</evidence>
<evidence type="ECO:0000259" key="8">
    <source>
        <dbReference type="Pfam" id="PF17802"/>
    </source>
</evidence>
<evidence type="ECO:0000313" key="11">
    <source>
        <dbReference type="Proteomes" id="UP001263852"/>
    </source>
</evidence>
<dbReference type="Gene3D" id="2.60.40.10">
    <property type="entry name" value="Immunoglobulins"/>
    <property type="match status" value="2"/>
</dbReference>
<dbReference type="InterPro" id="IPR041171">
    <property type="entry name" value="SDR_Ig"/>
</dbReference>
<dbReference type="Gene3D" id="2.60.40.1280">
    <property type="match status" value="1"/>
</dbReference>
<name>A0AAW8W983_LACPE</name>
<dbReference type="InterPro" id="IPR013783">
    <property type="entry name" value="Ig-like_fold"/>
</dbReference>
<gene>
    <name evidence="10" type="ORF">RI555_04850</name>
</gene>
<comment type="caution">
    <text evidence="10">The sequence shown here is derived from an EMBL/GenBank/DDBJ whole genome shotgun (WGS) entry which is preliminary data.</text>
</comment>
<dbReference type="Pfam" id="PF17961">
    <property type="entry name" value="Big_8"/>
    <property type="match status" value="1"/>
</dbReference>
<keyword evidence="3" id="KW-0134">Cell wall</keyword>
<dbReference type="EMBL" id="JAVLAO010000001">
    <property type="protein sequence ID" value="MDT7038339.1"/>
    <property type="molecule type" value="Genomic_DNA"/>
</dbReference>
<comment type="similarity">
    <text evidence="2">Belongs to the serine-aspartate repeat-containing protein (SDr) family.</text>
</comment>
<feature type="chain" id="PRO_5043622850" evidence="7">
    <location>
        <begin position="29"/>
        <end position="469"/>
    </location>
</feature>
<dbReference type="Gene3D" id="2.60.40.740">
    <property type="match status" value="1"/>
</dbReference>
<evidence type="ECO:0000256" key="1">
    <source>
        <dbReference type="ARBA" id="ARBA00004168"/>
    </source>
</evidence>
<keyword evidence="4" id="KW-0964">Secreted</keyword>
<dbReference type="SUPFAM" id="SSF49401">
    <property type="entry name" value="Bacterial adhesins"/>
    <property type="match status" value="2"/>
</dbReference>
<comment type="subcellular location">
    <subcellularLocation>
        <location evidence="1">Secreted</location>
        <location evidence="1">Cell wall</location>
        <topology evidence="1">Peptidoglycan-anchor</topology>
    </subcellularLocation>
</comment>
<dbReference type="PANTHER" id="PTHR36108:SF13">
    <property type="entry name" value="COLOSSIN-B-RELATED"/>
    <property type="match status" value="1"/>
</dbReference>
<accession>A0AAW8W983</accession>
<dbReference type="InterPro" id="IPR041033">
    <property type="entry name" value="SpaA_PFL_dom_1"/>
</dbReference>
<dbReference type="AlphaFoldDB" id="A0AAW8W983"/>
<evidence type="ECO:0000256" key="5">
    <source>
        <dbReference type="ARBA" id="ARBA00022729"/>
    </source>
</evidence>
<dbReference type="SUPFAM" id="SSF49478">
    <property type="entry name" value="Cna protein B-type domain"/>
    <property type="match status" value="2"/>
</dbReference>
<feature type="signal peptide" evidence="7">
    <location>
        <begin position="1"/>
        <end position="28"/>
    </location>
</feature>
<keyword evidence="5 7" id="KW-0732">Signal</keyword>